<name>A0A2A5QP45_9EURY</name>
<keyword evidence="2" id="KW-1185">Reference proteome</keyword>
<dbReference type="Pfam" id="PF24370">
    <property type="entry name" value="DUF7526"/>
    <property type="match status" value="1"/>
</dbReference>
<evidence type="ECO:0000313" key="1">
    <source>
        <dbReference type="EMBL" id="PCR88610.1"/>
    </source>
</evidence>
<organism evidence="1 2">
    <name type="scientific">Natrinema ejinorense</name>
    <dbReference type="NCBI Taxonomy" id="373386"/>
    <lineage>
        <taxon>Archaea</taxon>
        <taxon>Methanobacteriati</taxon>
        <taxon>Methanobacteriota</taxon>
        <taxon>Stenosarchaea group</taxon>
        <taxon>Halobacteria</taxon>
        <taxon>Halobacteriales</taxon>
        <taxon>Natrialbaceae</taxon>
        <taxon>Natrinema</taxon>
    </lineage>
</organism>
<gene>
    <name evidence="1" type="ORF">CP557_21485</name>
</gene>
<dbReference type="RefSeq" id="WP_097382076.1">
    <property type="nucleotide sequence ID" value="NZ_NXNI01000003.1"/>
</dbReference>
<dbReference type="InterPro" id="IPR055948">
    <property type="entry name" value="DUF7526"/>
</dbReference>
<evidence type="ECO:0000313" key="2">
    <source>
        <dbReference type="Proteomes" id="UP000219689"/>
    </source>
</evidence>
<comment type="caution">
    <text evidence="1">The sequence shown here is derived from an EMBL/GenBank/DDBJ whole genome shotgun (WGS) entry which is preliminary data.</text>
</comment>
<accession>A0A2A5QP45</accession>
<dbReference type="AlphaFoldDB" id="A0A2A5QP45"/>
<protein>
    <submittedName>
        <fullName evidence="1">Uncharacterized protein</fullName>
    </submittedName>
</protein>
<proteinExistence type="predicted"/>
<sequence>MTDTTELQRSVIQVLPPSVHDDYALSEPMRALAEGKYIIVLEETADEKDGAIDRLRSLLGFTTLCPPPNVLLEGGTDDHGEPIHEGDILRVQGEETHLENIYDAVDATVMAREVEA</sequence>
<dbReference type="EMBL" id="NXNI01000003">
    <property type="protein sequence ID" value="PCR88610.1"/>
    <property type="molecule type" value="Genomic_DNA"/>
</dbReference>
<reference evidence="1 2" key="1">
    <citation type="submission" date="2017-09" db="EMBL/GenBank/DDBJ databases">
        <title>Genome sequences of Natrinema ejinorence JCM 13890T.</title>
        <authorList>
            <person name="Roh S.W."/>
            <person name="Kim Y.B."/>
            <person name="Kim J.Y."/>
        </authorList>
    </citation>
    <scope>NUCLEOTIDE SEQUENCE [LARGE SCALE GENOMIC DNA]</scope>
    <source>
        <strain evidence="1 2">JCM 13890</strain>
    </source>
</reference>
<dbReference type="Proteomes" id="UP000219689">
    <property type="component" value="Unassembled WGS sequence"/>
</dbReference>